<comment type="caution">
    <text evidence="1">The sequence shown here is derived from an EMBL/GenBank/DDBJ whole genome shotgun (WGS) entry which is preliminary data.</text>
</comment>
<reference evidence="1" key="1">
    <citation type="submission" date="2021-04" db="EMBL/GenBank/DDBJ databases">
        <title>Pseudonocardia sp. nov., isolated from sandy soil of mangrove forest.</title>
        <authorList>
            <person name="Zan Z."/>
            <person name="Huang R."/>
            <person name="Liu W."/>
        </authorList>
    </citation>
    <scope>NUCLEOTIDE SEQUENCE</scope>
    <source>
        <strain evidence="1">S2-4</strain>
    </source>
</reference>
<protein>
    <submittedName>
        <fullName evidence="1">Uncharacterized protein</fullName>
    </submittedName>
</protein>
<gene>
    <name evidence="1" type="ORF">KDL28_21265</name>
</gene>
<proteinExistence type="predicted"/>
<dbReference type="EMBL" id="JAGSOV010000044">
    <property type="protein sequence ID" value="MCO1657592.1"/>
    <property type="molecule type" value="Genomic_DNA"/>
</dbReference>
<organism evidence="1 2">
    <name type="scientific">Pseudonocardia humida</name>
    <dbReference type="NCBI Taxonomy" id="2800819"/>
    <lineage>
        <taxon>Bacteria</taxon>
        <taxon>Bacillati</taxon>
        <taxon>Actinomycetota</taxon>
        <taxon>Actinomycetes</taxon>
        <taxon>Pseudonocardiales</taxon>
        <taxon>Pseudonocardiaceae</taxon>
        <taxon>Pseudonocardia</taxon>
    </lineage>
</organism>
<sequence>MTDDRDHGFAEELARCGALPTRIIETHVDDGTGHCVRCPAGPQADRLTHPCNLRAVATEALVIQARLQMRKNAEGIGWLERGEGPERPERGRA</sequence>
<evidence type="ECO:0000313" key="1">
    <source>
        <dbReference type="EMBL" id="MCO1657592.1"/>
    </source>
</evidence>
<keyword evidence="2" id="KW-1185">Reference proteome</keyword>
<accession>A0ABT1A3N4</accession>
<evidence type="ECO:0000313" key="2">
    <source>
        <dbReference type="Proteomes" id="UP001165283"/>
    </source>
</evidence>
<dbReference type="RefSeq" id="WP_252441234.1">
    <property type="nucleotide sequence ID" value="NZ_JAGSOV010000044.1"/>
</dbReference>
<name>A0ABT1A3N4_9PSEU</name>
<dbReference type="Proteomes" id="UP001165283">
    <property type="component" value="Unassembled WGS sequence"/>
</dbReference>